<dbReference type="InterPro" id="IPR001372">
    <property type="entry name" value="Dynein_light_chain_typ-1/2"/>
</dbReference>
<dbReference type="AlphaFoldDB" id="A0AAV2TRS4"/>
<organism evidence="1 2">
    <name type="scientific">Calicophoron daubneyi</name>
    <name type="common">Rumen fluke</name>
    <name type="synonym">Paramphistomum daubneyi</name>
    <dbReference type="NCBI Taxonomy" id="300641"/>
    <lineage>
        <taxon>Eukaryota</taxon>
        <taxon>Metazoa</taxon>
        <taxon>Spiralia</taxon>
        <taxon>Lophotrochozoa</taxon>
        <taxon>Platyhelminthes</taxon>
        <taxon>Trematoda</taxon>
        <taxon>Digenea</taxon>
        <taxon>Plagiorchiida</taxon>
        <taxon>Pronocephalata</taxon>
        <taxon>Paramphistomoidea</taxon>
        <taxon>Paramphistomidae</taxon>
        <taxon>Calicophoron</taxon>
    </lineage>
</organism>
<dbReference type="InterPro" id="IPR011992">
    <property type="entry name" value="EF-hand-dom_pair"/>
</dbReference>
<dbReference type="Proteomes" id="UP001497525">
    <property type="component" value="Unassembled WGS sequence"/>
</dbReference>
<evidence type="ECO:0008006" key="3">
    <source>
        <dbReference type="Google" id="ProtNLM"/>
    </source>
</evidence>
<dbReference type="InterPro" id="IPR037177">
    <property type="entry name" value="DLC_sf"/>
</dbReference>
<dbReference type="Gene3D" id="3.30.740.10">
    <property type="entry name" value="Protein Inhibitor Of Neuronal Nitric Oxide Synthase"/>
    <property type="match status" value="1"/>
</dbReference>
<dbReference type="GO" id="GO:0007017">
    <property type="term" value="P:microtubule-based process"/>
    <property type="evidence" value="ECO:0007669"/>
    <property type="project" value="InterPro"/>
</dbReference>
<dbReference type="EMBL" id="CAXLJL010000567">
    <property type="protein sequence ID" value="CAL5138990.1"/>
    <property type="molecule type" value="Genomic_DNA"/>
</dbReference>
<protein>
    <recommendedName>
        <fullName evidence="3">Tegument antigen</fullName>
    </recommendedName>
</protein>
<dbReference type="CDD" id="cd21454">
    <property type="entry name" value="DLC-like_TAL"/>
    <property type="match status" value="1"/>
</dbReference>
<accession>A0AAV2TRS4</accession>
<reference evidence="1" key="1">
    <citation type="submission" date="2024-06" db="EMBL/GenBank/DDBJ databases">
        <authorList>
            <person name="Liu X."/>
            <person name="Lenzi L."/>
            <person name="Haldenby T S."/>
            <person name="Uol C."/>
        </authorList>
    </citation>
    <scope>NUCLEOTIDE SEQUENCE</scope>
</reference>
<dbReference type="SUPFAM" id="SSF54648">
    <property type="entry name" value="DLC"/>
    <property type="match status" value="1"/>
</dbReference>
<dbReference type="SUPFAM" id="SSF47473">
    <property type="entry name" value="EF-hand"/>
    <property type="match status" value="1"/>
</dbReference>
<proteinExistence type="predicted"/>
<evidence type="ECO:0000313" key="1">
    <source>
        <dbReference type="EMBL" id="CAL5138990.1"/>
    </source>
</evidence>
<gene>
    <name evidence="1" type="ORF">CDAUBV1_LOCUS14046</name>
</gene>
<comment type="caution">
    <text evidence="1">The sequence shown here is derived from an EMBL/GenBank/DDBJ whole genome shotgun (WGS) entry which is preliminary data.</text>
</comment>
<evidence type="ECO:0000313" key="2">
    <source>
        <dbReference type="Proteomes" id="UP001497525"/>
    </source>
</evidence>
<dbReference type="SMART" id="SM01375">
    <property type="entry name" value="Dynein_light"/>
    <property type="match status" value="1"/>
</dbReference>
<sequence>MDAFLEAYFAIDVDHSETITTSELTNYMLKNDMDPAFIERWQELFDPDNTGVITLEKFCDVLGLELANVRKKFDTVDNLPEYTEISADIDDEMKPKLIRFAAEGERLHPEDDKELVKWLKLTLDKSFGRLWHCMIVRGQYFSYYSYEPKHSFCFKMGKRIFIMFKTPAY</sequence>
<name>A0AAV2TRS4_CALDB</name>
<dbReference type="Pfam" id="PF01221">
    <property type="entry name" value="Dynein_light"/>
    <property type="match status" value="1"/>
</dbReference>
<dbReference type="GO" id="GO:0030286">
    <property type="term" value="C:dynein complex"/>
    <property type="evidence" value="ECO:0007669"/>
    <property type="project" value="InterPro"/>
</dbReference>
<dbReference type="Gene3D" id="1.10.238.10">
    <property type="entry name" value="EF-hand"/>
    <property type="match status" value="1"/>
</dbReference>